<dbReference type="Proteomes" id="UP000741360">
    <property type="component" value="Unassembled WGS sequence"/>
</dbReference>
<dbReference type="PANTHER" id="PTHR34300">
    <property type="entry name" value="QUEUOSINE PRECURSOR TRANSPORTER-RELATED"/>
    <property type="match status" value="1"/>
</dbReference>
<evidence type="ECO:0000313" key="4">
    <source>
        <dbReference type="Proteomes" id="UP000741360"/>
    </source>
</evidence>
<feature type="transmembrane region" description="Helical" evidence="2">
    <location>
        <begin position="6"/>
        <end position="23"/>
    </location>
</feature>
<evidence type="ECO:0000256" key="1">
    <source>
        <dbReference type="NCBIfam" id="TIGR00697"/>
    </source>
</evidence>
<dbReference type="HAMAP" id="MF_02088">
    <property type="entry name" value="Q_prec_transport"/>
    <property type="match status" value="1"/>
</dbReference>
<protein>
    <recommendedName>
        <fullName evidence="1">Queuosine precursor transporter</fullName>
    </recommendedName>
</protein>
<keyword evidence="2" id="KW-1133">Transmembrane helix</keyword>
<evidence type="ECO:0000313" key="3">
    <source>
        <dbReference type="EMBL" id="MBI3015446.1"/>
    </source>
</evidence>
<feature type="transmembrane region" description="Helical" evidence="2">
    <location>
        <begin position="141"/>
        <end position="158"/>
    </location>
</feature>
<dbReference type="NCBIfam" id="TIGR00697">
    <property type="entry name" value="queuosine precursor transporter"/>
    <property type="match status" value="1"/>
</dbReference>
<accession>A0A932M220</accession>
<dbReference type="InterPro" id="IPR003744">
    <property type="entry name" value="YhhQ"/>
</dbReference>
<reference evidence="3" key="1">
    <citation type="submission" date="2020-07" db="EMBL/GenBank/DDBJ databases">
        <title>Huge and variable diversity of episymbiotic CPR bacteria and DPANN archaea in groundwater ecosystems.</title>
        <authorList>
            <person name="He C.Y."/>
            <person name="Keren R."/>
            <person name="Whittaker M."/>
            <person name="Farag I.F."/>
            <person name="Doudna J."/>
            <person name="Cate J.H.D."/>
            <person name="Banfield J.F."/>
        </authorList>
    </citation>
    <scope>NUCLEOTIDE SEQUENCE</scope>
    <source>
        <strain evidence="3">NC_groundwater_717_Ag_S-0.2um_59_8</strain>
    </source>
</reference>
<dbReference type="Pfam" id="PF02592">
    <property type="entry name" value="Vut_1"/>
    <property type="match status" value="1"/>
</dbReference>
<gene>
    <name evidence="3" type="ORF">HYY65_10380</name>
</gene>
<feature type="transmembrane region" description="Helical" evidence="2">
    <location>
        <begin position="73"/>
        <end position="95"/>
    </location>
</feature>
<feature type="transmembrane region" description="Helical" evidence="2">
    <location>
        <begin position="107"/>
        <end position="129"/>
    </location>
</feature>
<proteinExistence type="inferred from homology"/>
<feature type="non-terminal residue" evidence="3">
    <location>
        <position position="1"/>
    </location>
</feature>
<dbReference type="AlphaFoldDB" id="A0A932M220"/>
<evidence type="ECO:0000256" key="2">
    <source>
        <dbReference type="SAM" id="Phobius"/>
    </source>
</evidence>
<dbReference type="EMBL" id="JACPSX010000199">
    <property type="protein sequence ID" value="MBI3015446.1"/>
    <property type="molecule type" value="Genomic_DNA"/>
</dbReference>
<sequence>VPAGVFIYALTFTLIDLINELLGKRGARRVVFIAFAANLLLALYTQLSVVIPAASFYPHSQAYAAVLGSTLRIVLASLTAYLLSSLLDVHIFAWWREKIRGPKWLRVVASNAVSTLVDSALFITLAFAGSLPIVPLIQGQYLAKMGITLISLPLIYLVRGLPLESQAMGLEHSPS</sequence>
<keyword evidence="2" id="KW-0812">Transmembrane</keyword>
<feature type="transmembrane region" description="Helical" evidence="2">
    <location>
        <begin position="30"/>
        <end position="53"/>
    </location>
</feature>
<dbReference type="PANTHER" id="PTHR34300:SF2">
    <property type="entry name" value="QUEUOSINE PRECURSOR TRANSPORTER-RELATED"/>
    <property type="match status" value="1"/>
</dbReference>
<name>A0A932M220_UNCTE</name>
<organism evidence="3 4">
    <name type="scientific">Tectimicrobiota bacterium</name>
    <dbReference type="NCBI Taxonomy" id="2528274"/>
    <lineage>
        <taxon>Bacteria</taxon>
        <taxon>Pseudomonadati</taxon>
        <taxon>Nitrospinota/Tectimicrobiota group</taxon>
        <taxon>Candidatus Tectimicrobiota</taxon>
    </lineage>
</organism>
<comment type="caution">
    <text evidence="3">The sequence shown here is derived from an EMBL/GenBank/DDBJ whole genome shotgun (WGS) entry which is preliminary data.</text>
</comment>
<keyword evidence="2" id="KW-0472">Membrane</keyword>